<feature type="region of interest" description="Disordered" evidence="8">
    <location>
        <begin position="392"/>
        <end position="450"/>
    </location>
</feature>
<feature type="compositionally biased region" description="Basic and acidic residues" evidence="8">
    <location>
        <begin position="425"/>
        <end position="446"/>
    </location>
</feature>
<feature type="region of interest" description="Disordered" evidence="8">
    <location>
        <begin position="1"/>
        <end position="65"/>
    </location>
</feature>
<dbReference type="Pfam" id="PF14474">
    <property type="entry name" value="RTC4"/>
    <property type="match status" value="1"/>
</dbReference>
<evidence type="ECO:0000313" key="10">
    <source>
        <dbReference type="EMBL" id="OJA21196.1"/>
    </source>
</evidence>
<dbReference type="SMART" id="SM01312">
    <property type="entry name" value="RTC4"/>
    <property type="match status" value="1"/>
</dbReference>
<feature type="region of interest" description="Disordered" evidence="8">
    <location>
        <begin position="81"/>
        <end position="379"/>
    </location>
</feature>
<dbReference type="OrthoDB" id="128308at2759"/>
<feature type="compositionally biased region" description="Polar residues" evidence="8">
    <location>
        <begin position="33"/>
        <end position="46"/>
    </location>
</feature>
<feature type="compositionally biased region" description="Polar residues" evidence="8">
    <location>
        <begin position="813"/>
        <end position="824"/>
    </location>
</feature>
<evidence type="ECO:0000256" key="7">
    <source>
        <dbReference type="ARBA" id="ARBA00023242"/>
    </source>
</evidence>
<dbReference type="InterPro" id="IPR028094">
    <property type="entry name" value="RTC4_C"/>
</dbReference>
<dbReference type="PANTHER" id="PTHR41391:SF1">
    <property type="entry name" value="RESTRICTION OF TELOMERE CAPPING PROTEIN 4"/>
    <property type="match status" value="1"/>
</dbReference>
<proteinExistence type="inferred from homology"/>
<evidence type="ECO:0000256" key="1">
    <source>
        <dbReference type="ARBA" id="ARBA00002738"/>
    </source>
</evidence>
<evidence type="ECO:0000256" key="6">
    <source>
        <dbReference type="ARBA" id="ARBA00022490"/>
    </source>
</evidence>
<comment type="function">
    <text evidence="1">May be involved in a process influencing telomere capping.</text>
</comment>
<accession>A0A1J8RBC9</accession>
<sequence length="1432" mass="158045">MKERPYSVQSGQGRGHEDFGSSFAPSQPVLGKATTSKVKPTTSHLTSKSLERDLSDDSDDELLMGQPLVRKRVIRAKATVSISQETNLAPNGLPYHPDFLPNKKLPNFTKIKKVSQVKDIPEGPPSSSLPDPDDSQELFRPISDDLPPQILPSQHTARSTREKHAGSSKCITVRLDGSSLPPANKKVFMRQNPVERSSKKPTSPSPLSEDEPPKSIQRLIPRSQKAGRSNIRDRSPEATPRAIRQPQPLPLAISSVYSGSSSASDASSPRKSAREASAATKENAELPISKRKEKKNAPSRQQTAPFPMSPPGMLNLPVKQPLLDPKAPKPFPLPLQKQALARLDTLDNFPAPSPLASPVQPPSLNKGKGRALAPHQDEDDIDELATSHTAQIKYALRPFPMNSREIKTAPRSSPQSPSGSTRSKRTSDDSDGECGRKVKRHKEDNPGHLARLILGEEDQLEEDSIELDRVVDPSTVCPYCDEPLPRNPTGQLKNLLATAKRKSHADPRPRNPRGLKAPLGVYISACQRHHFETHILPEAMENGWPQSINFKKVPKRVEGMKSVLEAIIADADNCSEDEDSEDVDPRDPRIGSFFWREVKKEIKKQGSRTVTGVKGQFASFEKTQPGYYGELGSLIIHQTLYNLFPFPSFNASSIAPFTPAEFIQRVLVPEAAVGLIMQDLHLDKDEAIVTLRESSQYGVAMFPDTGTGKGAGFGADDDDEGVADRIVMERAKARRLEIEEEEKIEEQMWKEEQAKRRSTAQMERKERARQRAEQLKKSRESAEYTSREVSEASESESQLTQFKKTSKAGSMIATDSDTDNMSVDSFTSRRSTRSKTGTMRMYRAASTKPVSSDMQISDDSAVEIVEEGRQPQVRRSSRRAASSGIARTDDVGQLSDASLSKTRSRQSKSLRGDDLDTDTHIGDTPLKPVPEVDQESTPRPRWSKALTVLRPHPTLGSSGTTASNRLPLQVARSRSVTSLGSTQAAQPAEMLNLPVELQLHIAIFLDVETIISLRKASVYFFGGAPGLEHLIKTAIHIERMWLLPRKDPFLITNHDGMEDTSPYIRHLAFVSDRYLLCLASEGRISLWKISDVFAPFAAEVVATFASSTWYPCAYHLNAAGSVLAIALTHVEGLTARMLTISLNTDSFSELSSPRLVTPGEFSILPSQLIRAIDVDLEIALLSNMMTSFDIVNWRTKAQATVALRNDDPVEDLWNLMCAMRICGPYVLVFRMHTVEAYPLPPHISSEVGERSDTLPLLRCRYPQANYHRASLAKNTCIKDDESEIYGLPMLANDPLHGMFHFHVKLTVRPLPSLSVSLLGIRPMTIASPQLAASQLPENQPDPALLGIARDTRTFVSAWALGDHGRRGVWVGRSRASTNRSVVAFTSPRDVNSGIEGDRTGSNDSLQANEDSEGPMLIDGHLIKTIQSYDLRG</sequence>
<feature type="region of interest" description="Disordered" evidence="8">
    <location>
        <begin position="743"/>
        <end position="940"/>
    </location>
</feature>
<organism evidence="10 11">
    <name type="scientific">Rhizopogon vesiculosus</name>
    <dbReference type="NCBI Taxonomy" id="180088"/>
    <lineage>
        <taxon>Eukaryota</taxon>
        <taxon>Fungi</taxon>
        <taxon>Dikarya</taxon>
        <taxon>Basidiomycota</taxon>
        <taxon>Agaricomycotina</taxon>
        <taxon>Agaricomycetes</taxon>
        <taxon>Agaricomycetidae</taxon>
        <taxon>Boletales</taxon>
        <taxon>Suillineae</taxon>
        <taxon>Rhizopogonaceae</taxon>
        <taxon>Rhizopogon</taxon>
    </lineage>
</organism>
<feature type="compositionally biased region" description="Polar residues" evidence="8">
    <location>
        <begin position="848"/>
        <end position="858"/>
    </location>
</feature>
<gene>
    <name evidence="10" type="ORF">AZE42_01352</name>
</gene>
<dbReference type="EMBL" id="LVVM01000244">
    <property type="protein sequence ID" value="OJA21196.1"/>
    <property type="molecule type" value="Genomic_DNA"/>
</dbReference>
<dbReference type="GO" id="GO:0005634">
    <property type="term" value="C:nucleus"/>
    <property type="evidence" value="ECO:0007669"/>
    <property type="project" value="UniProtKB-SubCell"/>
</dbReference>
<evidence type="ECO:0000256" key="2">
    <source>
        <dbReference type="ARBA" id="ARBA00004123"/>
    </source>
</evidence>
<keyword evidence="11" id="KW-1185">Reference proteome</keyword>
<evidence type="ECO:0000256" key="3">
    <source>
        <dbReference type="ARBA" id="ARBA00004496"/>
    </source>
</evidence>
<evidence type="ECO:0000256" key="4">
    <source>
        <dbReference type="ARBA" id="ARBA00009461"/>
    </source>
</evidence>
<evidence type="ECO:0000256" key="8">
    <source>
        <dbReference type="SAM" id="MobiDB-lite"/>
    </source>
</evidence>
<feature type="compositionally biased region" description="Basic and acidic residues" evidence="8">
    <location>
        <begin position="910"/>
        <end position="921"/>
    </location>
</feature>
<comment type="subcellular location">
    <subcellularLocation>
        <location evidence="3">Cytoplasm</location>
    </subcellularLocation>
    <subcellularLocation>
        <location evidence="2">Nucleus</location>
    </subcellularLocation>
</comment>
<dbReference type="GO" id="GO:0005737">
    <property type="term" value="C:cytoplasm"/>
    <property type="evidence" value="ECO:0007669"/>
    <property type="project" value="UniProtKB-SubCell"/>
</dbReference>
<feature type="compositionally biased region" description="Low complexity" evidence="8">
    <location>
        <begin position="252"/>
        <end position="270"/>
    </location>
</feature>
<dbReference type="InterPro" id="IPR039024">
    <property type="entry name" value="RTC4"/>
</dbReference>
<comment type="caution">
    <text evidence="10">The sequence shown here is derived from an EMBL/GenBank/DDBJ whole genome shotgun (WGS) entry which is preliminary data.</text>
</comment>
<feature type="compositionally biased region" description="Low complexity" evidence="8">
    <location>
        <begin position="825"/>
        <end position="840"/>
    </location>
</feature>
<dbReference type="Proteomes" id="UP000183567">
    <property type="component" value="Unassembled WGS sequence"/>
</dbReference>
<feature type="compositionally biased region" description="Pro residues" evidence="8">
    <location>
        <begin position="351"/>
        <end position="361"/>
    </location>
</feature>
<keyword evidence="7" id="KW-0539">Nucleus</keyword>
<reference evidence="10 11" key="1">
    <citation type="submission" date="2016-03" db="EMBL/GenBank/DDBJ databases">
        <title>Comparative genomics of the ectomycorrhizal sister species Rhizopogon vinicolor and Rhizopogon vesiculosus (Basidiomycota: Boletales) reveals a divergence of the mating type B locus.</title>
        <authorList>
            <person name="Mujic A.B."/>
            <person name="Kuo A."/>
            <person name="Tritt A."/>
            <person name="Lipzen A."/>
            <person name="Chen C."/>
            <person name="Johnson J."/>
            <person name="Sharma A."/>
            <person name="Barry K."/>
            <person name="Grigoriev I.V."/>
            <person name="Spatafora J.W."/>
        </authorList>
    </citation>
    <scope>NUCLEOTIDE SEQUENCE [LARGE SCALE GENOMIC DNA]</scope>
    <source>
        <strain evidence="10 11">AM-OR11-056</strain>
    </source>
</reference>
<evidence type="ECO:0000259" key="9">
    <source>
        <dbReference type="SMART" id="SM01312"/>
    </source>
</evidence>
<comment type="similarity">
    <text evidence="4">Belongs to the RTC4 family.</text>
</comment>
<evidence type="ECO:0000313" key="11">
    <source>
        <dbReference type="Proteomes" id="UP000183567"/>
    </source>
</evidence>
<keyword evidence="6" id="KW-0963">Cytoplasm</keyword>
<feature type="domain" description="Restriction of telomere capping protein 4 C-terminal" evidence="9">
    <location>
        <begin position="567"/>
        <end position="704"/>
    </location>
</feature>
<feature type="compositionally biased region" description="Basic and acidic residues" evidence="8">
    <location>
        <begin position="762"/>
        <end position="790"/>
    </location>
</feature>
<name>A0A1J8RBC9_9AGAM</name>
<protein>
    <recommendedName>
        <fullName evidence="5">Restriction of telomere capping protein 4</fullName>
    </recommendedName>
</protein>
<feature type="region of interest" description="Disordered" evidence="8">
    <location>
        <begin position="1388"/>
        <end position="1413"/>
    </location>
</feature>
<feature type="compositionally biased region" description="Low complexity" evidence="8">
    <location>
        <begin position="410"/>
        <end position="421"/>
    </location>
</feature>
<feature type="compositionally biased region" description="Basic and acidic residues" evidence="8">
    <location>
        <begin position="745"/>
        <end position="755"/>
    </location>
</feature>
<dbReference type="PANTHER" id="PTHR41391">
    <property type="entry name" value="RESTRICTION OF TELOMERE CAPPING PROTEIN 4"/>
    <property type="match status" value="1"/>
</dbReference>
<evidence type="ECO:0000256" key="5">
    <source>
        <dbReference type="ARBA" id="ARBA00015162"/>
    </source>
</evidence>